<organism evidence="2 3">
    <name type="scientific">Onychostoma macrolepis</name>
    <dbReference type="NCBI Taxonomy" id="369639"/>
    <lineage>
        <taxon>Eukaryota</taxon>
        <taxon>Metazoa</taxon>
        <taxon>Chordata</taxon>
        <taxon>Craniata</taxon>
        <taxon>Vertebrata</taxon>
        <taxon>Euteleostomi</taxon>
        <taxon>Actinopterygii</taxon>
        <taxon>Neopterygii</taxon>
        <taxon>Teleostei</taxon>
        <taxon>Ostariophysi</taxon>
        <taxon>Cypriniformes</taxon>
        <taxon>Cyprinidae</taxon>
        <taxon>Acrossocheilinae</taxon>
        <taxon>Onychostoma</taxon>
    </lineage>
</organism>
<accession>A0A7J6BKL2</accession>
<evidence type="ECO:0000313" key="2">
    <source>
        <dbReference type="EMBL" id="KAF4094755.1"/>
    </source>
</evidence>
<sequence length="449" mass="49358">MVSPAVKDKSRPLVLIEEQHSQVAAGRVRIDSGMANGLIRMNYLAVGVPAACDQLRQGRGPGVQTSYWLAFERVRMHLSAVPGKDAAVDSVTRVPARFNEERASVWFVGLSDASLDMDQGHVPCQLWMKSGPNRRTQLQSDSLYKAVKDASASCERRPETSTWSWGDFVQGSMHIFTGNGLKGFRYKTVNIYEMVAAAILCCAWPQRVQGHVGRLMRSFTPLRLQFHISLSLSTVLSLSVRVPRAPLSLQGEDPLETSLESRERGSTTSLPTRSQFSMSGRVHLDPQPTPAQRQAENLLDLPFGSTDLRLTRSRAVRTGDSGVKLLRSGTGANCSQKASENISDLHEETSGRDALRSADGVHTRLPDAPEASYCSRGPAKQPASLTRALRRPVERGNWNSRPDGIAERDGLAAPLSLSLRSKKKEACGKRCLRTLTSSQMCEKVKFDMD</sequence>
<dbReference type="EMBL" id="JAAMOB010000025">
    <property type="protein sequence ID" value="KAF4094755.1"/>
    <property type="molecule type" value="Genomic_DNA"/>
</dbReference>
<name>A0A7J6BKL2_9TELE</name>
<feature type="compositionally biased region" description="Polar residues" evidence="1">
    <location>
        <begin position="266"/>
        <end position="278"/>
    </location>
</feature>
<gene>
    <name evidence="2" type="ORF">G5714_023833</name>
</gene>
<keyword evidence="3" id="KW-1185">Reference proteome</keyword>
<dbReference type="Proteomes" id="UP000579812">
    <property type="component" value="Unassembled WGS sequence"/>
</dbReference>
<proteinExistence type="predicted"/>
<protein>
    <submittedName>
        <fullName evidence="2">Uncharacterized protein</fullName>
    </submittedName>
</protein>
<dbReference type="AlphaFoldDB" id="A0A7J6BKL2"/>
<evidence type="ECO:0000256" key="1">
    <source>
        <dbReference type="SAM" id="MobiDB-lite"/>
    </source>
</evidence>
<evidence type="ECO:0000313" key="3">
    <source>
        <dbReference type="Proteomes" id="UP000579812"/>
    </source>
</evidence>
<comment type="caution">
    <text evidence="2">The sequence shown here is derived from an EMBL/GenBank/DDBJ whole genome shotgun (WGS) entry which is preliminary data.</text>
</comment>
<feature type="region of interest" description="Disordered" evidence="1">
    <location>
        <begin position="250"/>
        <end position="289"/>
    </location>
</feature>
<reference evidence="2 3" key="1">
    <citation type="submission" date="2020-04" db="EMBL/GenBank/DDBJ databases">
        <title>Chromosome-level genome assembly of a cyprinid fish Onychostoma macrolepis by integration of Nanopore Sequencing, Bionano and Hi-C technology.</title>
        <authorList>
            <person name="Wang D."/>
        </authorList>
    </citation>
    <scope>NUCLEOTIDE SEQUENCE [LARGE SCALE GENOMIC DNA]</scope>
    <source>
        <strain evidence="2">SWU-2019</strain>
        <tissue evidence="2">Muscle</tissue>
    </source>
</reference>